<sequence>DAEIKIKEKDLERKIQSLDKEFESKKKKLLDLSEQLPQEIKINAKGKEKKTEVVKKGLFKTETITKNTGNWIIGTNELKRVQKMVNAAYMVKRDYERLQSTDLVEENKKLHLQVEGLSNNLKASHQINAELRERNKELHTKIGSLQAHINDLKINVKVLYQQTKKVFKEQFKTFRGLVKNELVGREVEDYFEREHKNEMTKQRGYDMER</sequence>
<accession>A0A5M9GE21</accession>
<feature type="coiled-coil region" evidence="1">
    <location>
        <begin position="1"/>
        <end position="35"/>
    </location>
</feature>
<evidence type="ECO:0000256" key="1">
    <source>
        <dbReference type="SAM" id="Coils"/>
    </source>
</evidence>
<keyword evidence="1" id="KW-0175">Coiled coil</keyword>
<dbReference type="EMBL" id="VXCE01000066">
    <property type="protein sequence ID" value="KAA8471955.1"/>
    <property type="molecule type" value="Genomic_DNA"/>
</dbReference>
<dbReference type="Proteomes" id="UP000325411">
    <property type="component" value="Unassembled WGS sequence"/>
</dbReference>
<organism evidence="2 3">
    <name type="scientific">Bacillus paranthracis</name>
    <dbReference type="NCBI Taxonomy" id="2026186"/>
    <lineage>
        <taxon>Bacteria</taxon>
        <taxon>Bacillati</taxon>
        <taxon>Bacillota</taxon>
        <taxon>Bacilli</taxon>
        <taxon>Bacillales</taxon>
        <taxon>Bacillaceae</taxon>
        <taxon>Bacillus</taxon>
        <taxon>Bacillus cereus group</taxon>
    </lineage>
</organism>
<reference evidence="2 3" key="1">
    <citation type="submission" date="2019-09" db="EMBL/GenBank/DDBJ databases">
        <authorList>
            <person name="Geng P."/>
            <person name="Wan X."/>
            <person name="Zhou G."/>
            <person name="Yuan Z."/>
            <person name="Hu X."/>
        </authorList>
    </citation>
    <scope>NUCLEOTIDE SEQUENCE [LARGE SCALE GENOMIC DNA]</scope>
    <source>
        <strain evidence="2 3">EFR-4</strain>
    </source>
</reference>
<feature type="non-terminal residue" evidence="2">
    <location>
        <position position="1"/>
    </location>
</feature>
<proteinExistence type="predicted"/>
<protein>
    <submittedName>
        <fullName evidence="2">Mob protein</fullName>
    </submittedName>
</protein>
<name>A0A5M9GE21_9BACI</name>
<dbReference type="AlphaFoldDB" id="A0A5M9GE21"/>
<gene>
    <name evidence="2" type="ORF">FYW06_29585</name>
</gene>
<evidence type="ECO:0000313" key="3">
    <source>
        <dbReference type="Proteomes" id="UP000325411"/>
    </source>
</evidence>
<evidence type="ECO:0000313" key="2">
    <source>
        <dbReference type="EMBL" id="KAA8471955.1"/>
    </source>
</evidence>
<comment type="caution">
    <text evidence="2">The sequence shown here is derived from an EMBL/GenBank/DDBJ whole genome shotgun (WGS) entry which is preliminary data.</text>
</comment>
<feature type="coiled-coil region" evidence="1">
    <location>
        <begin position="114"/>
        <end position="148"/>
    </location>
</feature>